<gene>
    <name evidence="1" type="ORF">ESZ00_15970</name>
</gene>
<dbReference type="Proteomes" id="UP000290253">
    <property type="component" value="Unassembled WGS sequence"/>
</dbReference>
<name>A0A4Q1SBP2_9BACT</name>
<proteinExistence type="predicted"/>
<dbReference type="OrthoDB" id="118586at2"/>
<evidence type="ECO:0000313" key="1">
    <source>
        <dbReference type="EMBL" id="RXS94558.1"/>
    </source>
</evidence>
<sequence length="182" mass="20133">MTDFYDANALQQVAINLFYGWGYNFYRTENQLRADDQLVRAKVSWLLGRARAAVEAGEVQWRREKLPPPSRAHPFPDAEAVAGAQALELLAREIGRLKGQIENLPVPENDRMTQRYRQEAATLEALALQDALLVGQADLLCARAEGGDGAALIASKSELQQGLKAISETLHQRESLLHAKLG</sequence>
<organism evidence="1 2">
    <name type="scientific">Silvibacterium dinghuense</name>
    <dbReference type="NCBI Taxonomy" id="1560006"/>
    <lineage>
        <taxon>Bacteria</taxon>
        <taxon>Pseudomonadati</taxon>
        <taxon>Acidobacteriota</taxon>
        <taxon>Terriglobia</taxon>
        <taxon>Terriglobales</taxon>
        <taxon>Acidobacteriaceae</taxon>
        <taxon>Silvibacterium</taxon>
    </lineage>
</organism>
<dbReference type="AlphaFoldDB" id="A0A4Q1SBP2"/>
<reference evidence="1 2" key="1">
    <citation type="journal article" date="2016" name="Int. J. Syst. Evol. Microbiol.">
        <title>Acidipila dinghuensis sp. nov., an acidobacterium isolated from forest soil.</title>
        <authorList>
            <person name="Jiang Y.W."/>
            <person name="Wang J."/>
            <person name="Chen M.H."/>
            <person name="Lv Y.Y."/>
            <person name="Qiu L.H."/>
        </authorList>
    </citation>
    <scope>NUCLEOTIDE SEQUENCE [LARGE SCALE GENOMIC DNA]</scope>
    <source>
        <strain evidence="1 2">DHOF10</strain>
    </source>
</reference>
<dbReference type="RefSeq" id="WP_129209295.1">
    <property type="nucleotide sequence ID" value="NZ_BMGU01000005.1"/>
</dbReference>
<comment type="caution">
    <text evidence="1">The sequence shown here is derived from an EMBL/GenBank/DDBJ whole genome shotgun (WGS) entry which is preliminary data.</text>
</comment>
<keyword evidence="2" id="KW-1185">Reference proteome</keyword>
<protein>
    <submittedName>
        <fullName evidence="1">Uncharacterized protein</fullName>
    </submittedName>
</protein>
<dbReference type="EMBL" id="SDMK01000003">
    <property type="protein sequence ID" value="RXS94558.1"/>
    <property type="molecule type" value="Genomic_DNA"/>
</dbReference>
<accession>A0A4Q1SBP2</accession>
<evidence type="ECO:0000313" key="2">
    <source>
        <dbReference type="Proteomes" id="UP000290253"/>
    </source>
</evidence>